<name>A0A0F9VBW8_9ZZZZ</name>
<gene>
    <name evidence="2" type="ORF">LCGC14_0424730</name>
</gene>
<dbReference type="EMBL" id="LAZR01000391">
    <property type="protein sequence ID" value="KKN71056.1"/>
    <property type="molecule type" value="Genomic_DNA"/>
</dbReference>
<feature type="region of interest" description="Disordered" evidence="1">
    <location>
        <begin position="1"/>
        <end position="22"/>
    </location>
</feature>
<protein>
    <submittedName>
        <fullName evidence="2">Uncharacterized protein</fullName>
    </submittedName>
</protein>
<sequence>MTTSPHGGARKGAGRPRELDGVTRTTITLSANDVDWLLSFAISHALSGVSAAVRQLIEDRKLGNL</sequence>
<reference evidence="2" key="1">
    <citation type="journal article" date="2015" name="Nature">
        <title>Complex archaea that bridge the gap between prokaryotes and eukaryotes.</title>
        <authorList>
            <person name="Spang A."/>
            <person name="Saw J.H."/>
            <person name="Jorgensen S.L."/>
            <person name="Zaremba-Niedzwiedzka K."/>
            <person name="Martijn J."/>
            <person name="Lind A.E."/>
            <person name="van Eijk R."/>
            <person name="Schleper C."/>
            <person name="Guy L."/>
            <person name="Ettema T.J."/>
        </authorList>
    </citation>
    <scope>NUCLEOTIDE SEQUENCE</scope>
</reference>
<organism evidence="2">
    <name type="scientific">marine sediment metagenome</name>
    <dbReference type="NCBI Taxonomy" id="412755"/>
    <lineage>
        <taxon>unclassified sequences</taxon>
        <taxon>metagenomes</taxon>
        <taxon>ecological metagenomes</taxon>
    </lineage>
</organism>
<evidence type="ECO:0000256" key="1">
    <source>
        <dbReference type="SAM" id="MobiDB-lite"/>
    </source>
</evidence>
<dbReference type="AlphaFoldDB" id="A0A0F9VBW8"/>
<proteinExistence type="predicted"/>
<comment type="caution">
    <text evidence="2">The sequence shown here is derived from an EMBL/GenBank/DDBJ whole genome shotgun (WGS) entry which is preliminary data.</text>
</comment>
<accession>A0A0F9VBW8</accession>
<evidence type="ECO:0000313" key="2">
    <source>
        <dbReference type="EMBL" id="KKN71056.1"/>
    </source>
</evidence>